<dbReference type="Gene3D" id="3.90.75.20">
    <property type="match status" value="1"/>
</dbReference>
<sequence length="183" mass="21256">MEKKVIEGFADYEVTSDGRIYSLRKKLYLQPFTPNQGYCRVGLHKDGKRHHKYIARLVAKAFISNPENKREVNHIDGIKANNDKSNLEWSTRSENILHAFRTGLIYRSPNAGMTPVPIDVYDYRTGEFKSSHPSIAEAARIYDVNKAAIHHVLRGERKYTKGLTFKKNLKLWHRLQKKNMLVM</sequence>
<dbReference type="Pfam" id="PF13392">
    <property type="entry name" value="HNH_3"/>
    <property type="match status" value="1"/>
</dbReference>
<dbReference type="EMBL" id="LAZR01000158">
    <property type="protein sequence ID" value="KKN85533.1"/>
    <property type="molecule type" value="Genomic_DNA"/>
</dbReference>
<dbReference type="InterPro" id="IPR003647">
    <property type="entry name" value="Intron_nuc_1_rpt"/>
</dbReference>
<dbReference type="SUPFAM" id="SSF54060">
    <property type="entry name" value="His-Me finger endonucleases"/>
    <property type="match status" value="1"/>
</dbReference>
<dbReference type="InterPro" id="IPR010902">
    <property type="entry name" value="NUMOD4"/>
</dbReference>
<organism evidence="2">
    <name type="scientific">marine sediment metagenome</name>
    <dbReference type="NCBI Taxonomy" id="412755"/>
    <lineage>
        <taxon>unclassified sequences</taxon>
        <taxon>metagenomes</taxon>
        <taxon>ecological metagenomes</taxon>
    </lineage>
</organism>
<protein>
    <recommendedName>
        <fullName evidence="1">HNH nuclease domain-containing protein</fullName>
    </recommendedName>
</protein>
<dbReference type="SMART" id="SM00507">
    <property type="entry name" value="HNHc"/>
    <property type="match status" value="1"/>
</dbReference>
<dbReference type="AlphaFoldDB" id="A0A0F9X260"/>
<dbReference type="GO" id="GO:0016788">
    <property type="term" value="F:hydrolase activity, acting on ester bonds"/>
    <property type="evidence" value="ECO:0007669"/>
    <property type="project" value="InterPro"/>
</dbReference>
<dbReference type="Pfam" id="PF22083">
    <property type="entry name" value="I-HmuI_NUMOD-like"/>
    <property type="match status" value="1"/>
</dbReference>
<feature type="domain" description="HNH nuclease" evidence="1">
    <location>
        <begin position="46"/>
        <end position="96"/>
    </location>
</feature>
<dbReference type="InterPro" id="IPR044925">
    <property type="entry name" value="His-Me_finger_sf"/>
</dbReference>
<dbReference type="Pfam" id="PF07463">
    <property type="entry name" value="NUMOD4"/>
    <property type="match status" value="1"/>
</dbReference>
<reference evidence="2" key="1">
    <citation type="journal article" date="2015" name="Nature">
        <title>Complex archaea that bridge the gap between prokaryotes and eukaryotes.</title>
        <authorList>
            <person name="Spang A."/>
            <person name="Saw J.H."/>
            <person name="Jorgensen S.L."/>
            <person name="Zaremba-Niedzwiedzka K."/>
            <person name="Martijn J."/>
            <person name="Lind A.E."/>
            <person name="van Eijk R."/>
            <person name="Schleper C."/>
            <person name="Guy L."/>
            <person name="Ettema T.J."/>
        </authorList>
    </citation>
    <scope>NUCLEOTIDE SEQUENCE</scope>
</reference>
<dbReference type="InterPro" id="IPR054307">
    <property type="entry name" value="I-HmuI_NUMOD-like"/>
</dbReference>
<evidence type="ECO:0000313" key="2">
    <source>
        <dbReference type="EMBL" id="KKN85533.1"/>
    </source>
</evidence>
<evidence type="ECO:0000259" key="1">
    <source>
        <dbReference type="SMART" id="SM00507"/>
    </source>
</evidence>
<dbReference type="InterPro" id="IPR036388">
    <property type="entry name" value="WH-like_DNA-bd_sf"/>
</dbReference>
<accession>A0A0F9X260</accession>
<dbReference type="Gene3D" id="1.10.10.10">
    <property type="entry name" value="Winged helix-like DNA-binding domain superfamily/Winged helix DNA-binding domain"/>
    <property type="match status" value="1"/>
</dbReference>
<dbReference type="SUPFAM" id="SSF64496">
    <property type="entry name" value="DNA-binding domain of intron-encoded endonucleases"/>
    <property type="match status" value="1"/>
</dbReference>
<dbReference type="SMART" id="SM00497">
    <property type="entry name" value="IENR1"/>
    <property type="match status" value="1"/>
</dbReference>
<proteinExistence type="predicted"/>
<dbReference type="InterPro" id="IPR003615">
    <property type="entry name" value="HNH_nuc"/>
</dbReference>
<name>A0A0F9X260_9ZZZZ</name>
<gene>
    <name evidence="2" type="ORF">LCGC14_0278560</name>
</gene>
<comment type="caution">
    <text evidence="2">The sequence shown here is derived from an EMBL/GenBank/DDBJ whole genome shotgun (WGS) entry which is preliminary data.</text>
</comment>